<dbReference type="InterPro" id="IPR038884">
    <property type="entry name" value="CFAP61"/>
</dbReference>
<dbReference type="AlphaFoldDB" id="A0AA36JL14"/>
<feature type="region of interest" description="Disordered" evidence="1">
    <location>
        <begin position="236"/>
        <end position="257"/>
    </location>
</feature>
<dbReference type="Proteomes" id="UP001178507">
    <property type="component" value="Unassembled WGS sequence"/>
</dbReference>
<dbReference type="EMBL" id="CAUJNA010003706">
    <property type="protein sequence ID" value="CAJ1408183.1"/>
    <property type="molecule type" value="Genomic_DNA"/>
</dbReference>
<comment type="caution">
    <text evidence="2">The sequence shown here is derived from an EMBL/GenBank/DDBJ whole genome shotgun (WGS) entry which is preliminary data.</text>
</comment>
<sequence>MAIGTAVTCDRRQARRGYRDQGEDTWARHCHGALFWDEHQEDIAGYDAQAAQLEPAMGFRPKPAGLTNRWLRTRRMWRHIARQAENYDWFLAFDDGGFPIVENIQRLVSSLPSEPLVLSDQNRAAAFGSLMNRAALLDLQAALDEETACPQPTEKKPLERLQACATLWRCRSDRAASLAWDAEPELRQLLGCQGQAESVLNLKSSSQRDVCRYAVFAFMVPDASWMADIHEAIYGSGDPSGAEKEKNGAGGRRQLEADPMTVETTAGSPDLTSGLVFFKALTLEEQGPFTQKRRHGADWVPEGSDLKASMTSKVRRALLVKGWEGESLQQMSDAEDIKLAEEHRRQRAAASMQLPVDEAAEVQRALVESLQEALEKAHGSWGPGLCVALCFVDAAGAIVAAAVVAIAVALATVEILASEEGLFVSHPNSPSWLANMPAHAKDVFCVNMFCLDQAFQTQALDFLLPAFSLFPEKDYCIVTQPHTAHNTPLLNAFSIVPPQPQNTFGHVLYLIHRASLMGPPKVTYLKPHLLEQLDPLLEIFESRQEIVAQCKRFLQEWRKWGERSASEMEVFVVEFDSQAVGLIVLQLPSPDAVERLRCCYHLDDYLLVEHHETGGFANKGHVRLLHWALNPLFQKYTRRLLQGALRICGKTALFAKSPAESVKTSDAFEWS</sequence>
<protein>
    <submittedName>
        <fullName evidence="2">Uncharacterized protein</fullName>
    </submittedName>
</protein>
<evidence type="ECO:0000313" key="2">
    <source>
        <dbReference type="EMBL" id="CAJ1408183.1"/>
    </source>
</evidence>
<dbReference type="PANTHER" id="PTHR21178:SF8">
    <property type="entry name" value="CILIA- AND FLAGELLA-ASSOCIATED PROTEIN 61"/>
    <property type="match status" value="1"/>
</dbReference>
<dbReference type="Gene3D" id="3.90.550.50">
    <property type="match status" value="1"/>
</dbReference>
<accession>A0AA36JL14</accession>
<dbReference type="PANTHER" id="PTHR21178">
    <property type="entry name" value="CILIA- AND FLAGELLA-ASSOCIATED PROTEIN 61"/>
    <property type="match status" value="1"/>
</dbReference>
<organism evidence="2 3">
    <name type="scientific">Effrenium voratum</name>
    <dbReference type="NCBI Taxonomy" id="2562239"/>
    <lineage>
        <taxon>Eukaryota</taxon>
        <taxon>Sar</taxon>
        <taxon>Alveolata</taxon>
        <taxon>Dinophyceae</taxon>
        <taxon>Suessiales</taxon>
        <taxon>Symbiodiniaceae</taxon>
        <taxon>Effrenium</taxon>
    </lineage>
</organism>
<keyword evidence="3" id="KW-1185">Reference proteome</keyword>
<gene>
    <name evidence="2" type="ORF">EVOR1521_LOCUS29683</name>
</gene>
<name>A0AA36JL14_9DINO</name>
<evidence type="ECO:0000256" key="1">
    <source>
        <dbReference type="SAM" id="MobiDB-lite"/>
    </source>
</evidence>
<proteinExistence type="predicted"/>
<reference evidence="2" key="1">
    <citation type="submission" date="2023-08" db="EMBL/GenBank/DDBJ databases">
        <authorList>
            <person name="Chen Y."/>
            <person name="Shah S."/>
            <person name="Dougan E. K."/>
            <person name="Thang M."/>
            <person name="Chan C."/>
        </authorList>
    </citation>
    <scope>NUCLEOTIDE SEQUENCE</scope>
</reference>
<evidence type="ECO:0000313" key="3">
    <source>
        <dbReference type="Proteomes" id="UP001178507"/>
    </source>
</evidence>